<evidence type="ECO:0000256" key="2">
    <source>
        <dbReference type="ARBA" id="ARBA00022908"/>
    </source>
</evidence>
<evidence type="ECO:0000313" key="7">
    <source>
        <dbReference type="EMBL" id="AWX93100.1"/>
    </source>
</evidence>
<sequence length="335" mass="37263">MTKKELPRHVYAKKGGAIYFQRRGFKTVRFATKPGTPEFAAEYAAILRGRAPVPEGRTLRALVISYQLSDRFTDLAPRTRADYLKVLEFVKSKLGHLPAERMQRKDVIRAQDSNKEAVRFANYIVQVLRVMFEHAIDQGWRNDNPAKGVRLLKSGRPPRLPWLAEMIAAFRQATSIGTRSRLIFELLLGTGQRIGDVLKMRWDDLESGGVNVRQSKTGAALWIPLTSSLREALGATSKVGLTICAQPNGRPTSYDGAHALLMAVRKDIGAEAYDMHALRHTATHELAAAGCSDETIQAVTGHSTVAMVAHYAGSARQRTRAKEAQSRREQNRCET</sequence>
<evidence type="ECO:0000259" key="6">
    <source>
        <dbReference type="PROSITE" id="PS51898"/>
    </source>
</evidence>
<feature type="compositionally biased region" description="Basic and acidic residues" evidence="5">
    <location>
        <begin position="320"/>
        <end position="335"/>
    </location>
</feature>
<evidence type="ECO:0000313" key="8">
    <source>
        <dbReference type="Proteomes" id="UP000249922"/>
    </source>
</evidence>
<dbReference type="Proteomes" id="UP000249922">
    <property type="component" value="Chromosome"/>
</dbReference>
<evidence type="ECO:0000256" key="4">
    <source>
        <dbReference type="ARBA" id="ARBA00023172"/>
    </source>
</evidence>
<dbReference type="InterPro" id="IPR050808">
    <property type="entry name" value="Phage_Integrase"/>
</dbReference>
<feature type="domain" description="Tyr recombinase" evidence="6">
    <location>
        <begin position="150"/>
        <end position="324"/>
    </location>
</feature>
<evidence type="ECO:0000256" key="5">
    <source>
        <dbReference type="SAM" id="MobiDB-lite"/>
    </source>
</evidence>
<accession>A0ABM6WRA9</accession>
<keyword evidence="8" id="KW-1185">Reference proteome</keyword>
<feature type="region of interest" description="Disordered" evidence="5">
    <location>
        <begin position="316"/>
        <end position="335"/>
    </location>
</feature>
<proteinExistence type="inferred from homology"/>
<comment type="similarity">
    <text evidence="1">Belongs to the 'phage' integrase family.</text>
</comment>
<protein>
    <submittedName>
        <fullName evidence="7">Integrase</fullName>
    </submittedName>
</protein>
<dbReference type="InterPro" id="IPR002104">
    <property type="entry name" value="Integrase_catalytic"/>
</dbReference>
<dbReference type="InterPro" id="IPR013762">
    <property type="entry name" value="Integrase-like_cat_sf"/>
</dbReference>
<keyword evidence="3" id="KW-0238">DNA-binding</keyword>
<dbReference type="PANTHER" id="PTHR30629">
    <property type="entry name" value="PROPHAGE INTEGRASE"/>
    <property type="match status" value="1"/>
</dbReference>
<dbReference type="SUPFAM" id="SSF56349">
    <property type="entry name" value="DNA breaking-rejoining enzymes"/>
    <property type="match status" value="1"/>
</dbReference>
<dbReference type="RefSeq" id="WP_112887782.1">
    <property type="nucleotide sequence ID" value="NZ_CP030239.1"/>
</dbReference>
<dbReference type="Pfam" id="PF00589">
    <property type="entry name" value="Phage_integrase"/>
    <property type="match status" value="1"/>
</dbReference>
<evidence type="ECO:0000256" key="3">
    <source>
        <dbReference type="ARBA" id="ARBA00023125"/>
    </source>
</evidence>
<dbReference type="Gene3D" id="1.10.150.130">
    <property type="match status" value="1"/>
</dbReference>
<dbReference type="InterPro" id="IPR010998">
    <property type="entry name" value="Integrase_recombinase_N"/>
</dbReference>
<name>A0ABM6WRA9_9RHOB</name>
<keyword evidence="4" id="KW-0233">DNA recombination</keyword>
<reference evidence="7 8" key="1">
    <citation type="submission" date="2018-06" db="EMBL/GenBank/DDBJ databases">
        <title>Complete genome sequence of Paracoccus mutanolyticus strain RSP-02 isolated from cellulosic waste.</title>
        <authorList>
            <person name="Amrutha R.N."/>
            <person name="Shrivastav A."/>
            <person name="Buddana S.K."/>
            <person name="Deshpande U."/>
            <person name="Prakasham R.S."/>
        </authorList>
    </citation>
    <scope>NUCLEOTIDE SEQUENCE [LARGE SCALE GENOMIC DNA]</scope>
    <source>
        <strain evidence="7 8">RSP-02</strain>
    </source>
</reference>
<dbReference type="Gene3D" id="1.10.443.10">
    <property type="entry name" value="Intergrase catalytic core"/>
    <property type="match status" value="1"/>
</dbReference>
<dbReference type="EMBL" id="CP030239">
    <property type="protein sequence ID" value="AWX93100.1"/>
    <property type="molecule type" value="Genomic_DNA"/>
</dbReference>
<evidence type="ECO:0000256" key="1">
    <source>
        <dbReference type="ARBA" id="ARBA00008857"/>
    </source>
</evidence>
<keyword evidence="2" id="KW-0229">DNA integration</keyword>
<dbReference type="InterPro" id="IPR011010">
    <property type="entry name" value="DNA_brk_join_enz"/>
</dbReference>
<dbReference type="PROSITE" id="PS51898">
    <property type="entry name" value="TYR_RECOMBINASE"/>
    <property type="match status" value="1"/>
</dbReference>
<gene>
    <name evidence="7" type="ORF">DPM13_07920</name>
</gene>
<organism evidence="7 8">
    <name type="scientific">Paracoccus mutanolyticus</name>
    <dbReference type="NCBI Taxonomy" id="1499308"/>
    <lineage>
        <taxon>Bacteria</taxon>
        <taxon>Pseudomonadati</taxon>
        <taxon>Pseudomonadota</taxon>
        <taxon>Alphaproteobacteria</taxon>
        <taxon>Rhodobacterales</taxon>
        <taxon>Paracoccaceae</taxon>
        <taxon>Paracoccus</taxon>
    </lineage>
</organism>
<dbReference type="PANTHER" id="PTHR30629:SF2">
    <property type="entry name" value="PROPHAGE INTEGRASE INTS-RELATED"/>
    <property type="match status" value="1"/>
</dbReference>